<feature type="compositionally biased region" description="Polar residues" evidence="1">
    <location>
        <begin position="694"/>
        <end position="711"/>
    </location>
</feature>
<feature type="compositionally biased region" description="Gly residues" evidence="1">
    <location>
        <begin position="742"/>
        <end position="764"/>
    </location>
</feature>
<feature type="compositionally biased region" description="Polar residues" evidence="1">
    <location>
        <begin position="73"/>
        <end position="82"/>
    </location>
</feature>
<dbReference type="PANTHER" id="PTHR48125">
    <property type="entry name" value="LP07818P1"/>
    <property type="match status" value="1"/>
</dbReference>
<feature type="region of interest" description="Disordered" evidence="1">
    <location>
        <begin position="1"/>
        <end position="57"/>
    </location>
</feature>
<dbReference type="Proteomes" id="UP000614334">
    <property type="component" value="Unassembled WGS sequence"/>
</dbReference>
<organism evidence="2 3">
    <name type="scientific">Rhizoctonia solani</name>
    <dbReference type="NCBI Taxonomy" id="456999"/>
    <lineage>
        <taxon>Eukaryota</taxon>
        <taxon>Fungi</taxon>
        <taxon>Dikarya</taxon>
        <taxon>Basidiomycota</taxon>
        <taxon>Agaricomycotina</taxon>
        <taxon>Agaricomycetes</taxon>
        <taxon>Cantharellales</taxon>
        <taxon>Ceratobasidiaceae</taxon>
        <taxon>Rhizoctonia</taxon>
    </lineage>
</organism>
<dbReference type="AlphaFoldDB" id="A0A8H7IAF6"/>
<evidence type="ECO:0000313" key="3">
    <source>
        <dbReference type="Proteomes" id="UP000614334"/>
    </source>
</evidence>
<feature type="compositionally biased region" description="Basic and acidic residues" evidence="1">
    <location>
        <begin position="1"/>
        <end position="18"/>
    </location>
</feature>
<evidence type="ECO:0000256" key="1">
    <source>
        <dbReference type="SAM" id="MobiDB-lite"/>
    </source>
</evidence>
<feature type="compositionally biased region" description="Low complexity" evidence="1">
    <location>
        <begin position="673"/>
        <end position="693"/>
    </location>
</feature>
<sequence>MDNKEGIVHEGQREDQPDVRAAAASNATDALHALRVSSAKPQQDVSTAAAAEKIDVQSLHNRVSALEDSWRAWTNSQPGQTPSIPPPGCASSSSTHPPPPPPPTALIAAASPSDDLASALVDDDEDEPEGVLRAKQIPMSSRMGVTLSHIALLPPRHIRSHLWNAAQLVIGPHAGLSRRTRIRFERMCTDIQGEKSKKWPLSLLAAGTAGLAIGAQVVSESAMSLPHSPTPSTSTSSASPLPTLPPCHRALYTLSNRSLSPNAHDTDAVLAALLHAAHGTLDGRARVKPSVWPDVCRAVGVARGMGLGMGIQKGVVQDDVEEWRVRVWWRSTVLIYDNTFSATLPSQTEPSDPAAEGEKPDGLAYFFHKCRLAQMIKSLKRRMLDERPLQLDSAGSMERTITDFMKELPPEYRLDMSLSAPSPGHVSEDETILQIQRCELSSWAHSLILKTYYPFLKRGESSTNFATPHNAALACSNAAHSLIVASTTAHRFLPRTRSYSFAQQLFGGAVVAASVAITSPTGMLSQIALKDVKDALSVLRELDMYGHGLGTEGIASEAVRVVEILVSKAEGAMGVGGAAAGAKRKREGEGLGLGLGLGFELPFVGASVVTADDQPIVQQDHSHIHTHSHPEPSLPLPIPIPLALPQPTSNAAAPTVATAPTAATAPAPPSLTIPPTRSPSNNNNHNRQHPNPTYRNARTTPNRPSKTTTVVKSRAGSERSGASPVTSVSAGSVGSGMSPPGGMQGGNGMGSGGNGMQSGNGMQNGAGNMQSGATGMQPPSGNGMPPPNTLQAGSLPLQSPSSLQPPSQPHPLQPHLLPDQPQPYNEYQTYTEPYYNNYYAGYDYNIAPRGTRHRRSRVRSGIDSSSSSSNKASGMRGLMYRGSPSLGIDEGDRWAWVGPLWEGETLTSREVYFLFNGIFFLPLEGVSFFSSRVILHLLKRERNILPRGDTPLPHSPLHRTPVLMAFMHTFFCFV</sequence>
<proteinExistence type="predicted"/>
<feature type="compositionally biased region" description="Low complexity" evidence="1">
    <location>
        <begin position="645"/>
        <end position="665"/>
    </location>
</feature>
<feature type="compositionally biased region" description="Pro residues" evidence="1">
    <location>
        <begin position="632"/>
        <end position="644"/>
    </location>
</feature>
<feature type="compositionally biased region" description="Low complexity" evidence="1">
    <location>
        <begin position="224"/>
        <end position="241"/>
    </location>
</feature>
<feature type="compositionally biased region" description="Low complexity" evidence="1">
    <location>
        <begin position="794"/>
        <end position="805"/>
    </location>
</feature>
<feature type="compositionally biased region" description="Low complexity" evidence="1">
    <location>
        <begin position="813"/>
        <end position="827"/>
    </location>
</feature>
<feature type="compositionally biased region" description="Low complexity" evidence="1">
    <location>
        <begin position="720"/>
        <end position="741"/>
    </location>
</feature>
<gene>
    <name evidence="2" type="ORF">RHS01_08029</name>
</gene>
<feature type="compositionally biased region" description="Low complexity" evidence="1">
    <location>
        <begin position="859"/>
        <end position="876"/>
    </location>
</feature>
<protein>
    <submittedName>
        <fullName evidence="2">Fungal specific transcription factor domain</fullName>
    </submittedName>
</protein>
<evidence type="ECO:0000313" key="2">
    <source>
        <dbReference type="EMBL" id="KAF8752333.1"/>
    </source>
</evidence>
<feature type="region of interest" description="Disordered" evidence="1">
    <location>
        <begin position="73"/>
        <end position="109"/>
    </location>
</feature>
<feature type="region of interest" description="Disordered" evidence="1">
    <location>
        <begin position="620"/>
        <end position="827"/>
    </location>
</feature>
<feature type="region of interest" description="Disordered" evidence="1">
    <location>
        <begin position="851"/>
        <end position="876"/>
    </location>
</feature>
<dbReference type="PANTHER" id="PTHR48125:SF12">
    <property type="entry name" value="AT HOOK TRANSCRIPTION FACTOR FAMILY-RELATED"/>
    <property type="match status" value="1"/>
</dbReference>
<feature type="region of interest" description="Disordered" evidence="1">
    <location>
        <begin position="223"/>
        <end position="242"/>
    </location>
</feature>
<name>A0A8H7IAF6_9AGAM</name>
<accession>A0A8H7IAF6</accession>
<comment type="caution">
    <text evidence="2">The sequence shown here is derived from an EMBL/GenBank/DDBJ whole genome shotgun (WGS) entry which is preliminary data.</text>
</comment>
<reference evidence="2" key="1">
    <citation type="submission" date="2020-09" db="EMBL/GenBank/DDBJ databases">
        <title>Comparative genome analyses of four rice-infecting Rhizoctonia solani isolates reveal extensive enrichment of homogalacturonan modification genes.</title>
        <authorList>
            <person name="Lee D.-Y."/>
            <person name="Jeon J."/>
            <person name="Kim K.-T."/>
            <person name="Cheong K."/>
            <person name="Song H."/>
            <person name="Choi G."/>
            <person name="Ko J."/>
            <person name="Opiyo S.O."/>
            <person name="Zuo S."/>
            <person name="Madhav S."/>
            <person name="Lee Y.-H."/>
            <person name="Wang G.-L."/>
        </authorList>
    </citation>
    <scope>NUCLEOTIDE SEQUENCE</scope>
    <source>
        <strain evidence="2">AG1-IA B2</strain>
    </source>
</reference>
<dbReference type="EMBL" id="JACYCF010000016">
    <property type="protein sequence ID" value="KAF8752333.1"/>
    <property type="molecule type" value="Genomic_DNA"/>
</dbReference>